<evidence type="ECO:0000313" key="10">
    <source>
        <dbReference type="EMBL" id="RNM41128.1"/>
    </source>
</evidence>
<accession>A0A3N0IVW9</accession>
<evidence type="ECO:0000256" key="3">
    <source>
        <dbReference type="ARBA" id="ARBA00022670"/>
    </source>
</evidence>
<keyword evidence="7" id="KW-0224">Dipeptidase</keyword>
<proteinExistence type="inferred from homology"/>
<dbReference type="GO" id="GO:0006526">
    <property type="term" value="P:L-arginine biosynthetic process"/>
    <property type="evidence" value="ECO:0007669"/>
    <property type="project" value="TreeGrafter"/>
</dbReference>
<dbReference type="Proteomes" id="UP000270112">
    <property type="component" value="Unassembled WGS sequence"/>
</dbReference>
<dbReference type="SUPFAM" id="SSF53187">
    <property type="entry name" value="Zn-dependent exopeptidases"/>
    <property type="match status" value="1"/>
</dbReference>
<dbReference type="RefSeq" id="WP_114547020.1">
    <property type="nucleotide sequence ID" value="NZ_PPTT01000022.1"/>
</dbReference>
<comment type="caution">
    <text evidence="10">The sequence shown here is derived from an EMBL/GenBank/DDBJ whole genome shotgun (WGS) entry which is preliminary data.</text>
</comment>
<evidence type="ECO:0000256" key="1">
    <source>
        <dbReference type="ARBA" id="ARBA00001947"/>
    </source>
</evidence>
<dbReference type="GO" id="GO:0008237">
    <property type="term" value="F:metallopeptidase activity"/>
    <property type="evidence" value="ECO:0007669"/>
    <property type="project" value="UniProtKB-KW"/>
</dbReference>
<evidence type="ECO:0000313" key="9">
    <source>
        <dbReference type="EMBL" id="RDB67723.1"/>
    </source>
</evidence>
<evidence type="ECO:0000313" key="12">
    <source>
        <dbReference type="Proteomes" id="UP000270112"/>
    </source>
</evidence>
<keyword evidence="5" id="KW-0378">Hydrolase</keyword>
<dbReference type="InterPro" id="IPR036264">
    <property type="entry name" value="Bact_exopeptidase_dim_dom"/>
</dbReference>
<dbReference type="GO" id="GO:0008270">
    <property type="term" value="F:zinc ion binding"/>
    <property type="evidence" value="ECO:0007669"/>
    <property type="project" value="InterPro"/>
</dbReference>
<name>A0A3N0IVW9_9ACTN</name>
<dbReference type="OrthoDB" id="7055905at2"/>
<comment type="similarity">
    <text evidence="2">Belongs to the peptidase M20A family.</text>
</comment>
<dbReference type="NCBIfam" id="TIGR01887">
    <property type="entry name" value="dipeptidaselike"/>
    <property type="match status" value="1"/>
</dbReference>
<dbReference type="Pfam" id="PF01546">
    <property type="entry name" value="Peptidase_M20"/>
    <property type="match status" value="1"/>
</dbReference>
<dbReference type="EMBL" id="QICC01000048">
    <property type="protein sequence ID" value="RNM41128.1"/>
    <property type="molecule type" value="Genomic_DNA"/>
</dbReference>
<reference evidence="10" key="3">
    <citation type="journal article" date="2019" name="Microbiol. Resour. Announc.">
        <title>Draft Genome Sequences of Type Strains of Gordonibacter faecihominis, Paraeggerthella hongkongensis, Parvibacter caecicola,Slackia equolifaciens, Slackia faecicanis, and Slackia isoflavoniconvertens.</title>
        <authorList>
            <person name="Danylec N."/>
            <person name="Stoll D.A."/>
            <person name="Dotsch A."/>
            <person name="Huch M."/>
        </authorList>
    </citation>
    <scope>NUCLEOTIDE SEQUENCE</scope>
    <source>
        <strain evidence="10">DSM 16107</strain>
    </source>
</reference>
<dbReference type="InterPro" id="IPR001261">
    <property type="entry name" value="ArgE/DapE_CS"/>
</dbReference>
<comment type="cofactor">
    <cofactor evidence="1">
        <name>Zn(2+)</name>
        <dbReference type="ChEBI" id="CHEBI:29105"/>
    </cofactor>
</comment>
<dbReference type="GO" id="GO:0008777">
    <property type="term" value="F:acetylornithine deacetylase activity"/>
    <property type="evidence" value="ECO:0007669"/>
    <property type="project" value="TreeGrafter"/>
</dbReference>
<dbReference type="GO" id="GO:0006508">
    <property type="term" value="P:proteolysis"/>
    <property type="evidence" value="ECO:0007669"/>
    <property type="project" value="UniProtKB-KW"/>
</dbReference>
<evidence type="ECO:0000313" key="11">
    <source>
        <dbReference type="Proteomes" id="UP000253817"/>
    </source>
</evidence>
<dbReference type="Gene3D" id="3.30.70.360">
    <property type="match status" value="2"/>
</dbReference>
<dbReference type="PANTHER" id="PTHR43808">
    <property type="entry name" value="ACETYLORNITHINE DEACETYLASE"/>
    <property type="match status" value="1"/>
</dbReference>
<dbReference type="InterPro" id="IPR050072">
    <property type="entry name" value="Peptidase_M20A"/>
</dbReference>
<dbReference type="AlphaFoldDB" id="A0A3N0IVW9"/>
<dbReference type="PROSITE" id="PS00758">
    <property type="entry name" value="ARGE_DAPE_CPG2_1"/>
    <property type="match status" value="1"/>
</dbReference>
<dbReference type="Proteomes" id="UP000253817">
    <property type="component" value="Unassembled WGS sequence"/>
</dbReference>
<gene>
    <name evidence="9" type="ORF">C1876_12325</name>
    <name evidence="10" type="ORF">DMP09_11135</name>
</gene>
<evidence type="ECO:0000256" key="8">
    <source>
        <dbReference type="ARBA" id="ARBA00023049"/>
    </source>
</evidence>
<evidence type="ECO:0000256" key="4">
    <source>
        <dbReference type="ARBA" id="ARBA00022723"/>
    </source>
</evidence>
<dbReference type="GO" id="GO:0016805">
    <property type="term" value="F:dipeptidase activity"/>
    <property type="evidence" value="ECO:0007669"/>
    <property type="project" value="UniProtKB-KW"/>
</dbReference>
<reference evidence="12" key="2">
    <citation type="submission" date="2018-05" db="EMBL/GenBank/DDBJ databases">
        <title>Genome Sequencing of selected type strains of the family Eggerthellaceae.</title>
        <authorList>
            <person name="Danylec N."/>
            <person name="Stoll D.A."/>
            <person name="Doetsch A."/>
            <person name="Huch M."/>
        </authorList>
    </citation>
    <scope>NUCLEOTIDE SEQUENCE [LARGE SCALE GENOMIC DNA]</scope>
    <source>
        <strain evidence="12">DSM 16107</strain>
    </source>
</reference>
<dbReference type="InterPro" id="IPR010964">
    <property type="entry name" value="M20A_pepV-rel"/>
</dbReference>
<sequence length="475" mass="51310">MEHEGLTKKIDAYLEENWETMVNDITTLVRIPSFEELDKAAEGAPFGPGPKEALTAALKLAADMGFQTHDAEGYIGFADFPGTSETQLGIIGHMDVVPAGPGWNFEPYAVTRKDGYLVGRGTLDDKGPSVVALHAMKFWKDLQDEGAVSQFPYTIRFLFGANEESGMADVQYYHKHYEDPAFLFTPDAEFPVCYGEKGGYDGVITSKPIQECARVIAEFEGGAATNAVPGIAHAVVKAEASELPAADRITITEAGAGLARIEAAGKGAHASTPDEGVNAIGLIVDYLLANGLCGADERAFLELDQKLLNHTDGSGIGIKSSDEYFGALTVIGGTIKLEGDRFVQTLDSRFPTSITADEISERLRQLTDEIGGSFENTLLMEPFLVKPDTPVIQALLNAYNEATGEDAKPFTMGGGTYAREFKSGASFGPEKPWIKDPEWVGMMHGPDEGVSEDLLKQSFKIYALTLDKLMQLDLQ</sequence>
<dbReference type="SUPFAM" id="SSF55031">
    <property type="entry name" value="Bacterial exopeptidase dimerisation domain"/>
    <property type="match status" value="1"/>
</dbReference>
<evidence type="ECO:0000256" key="2">
    <source>
        <dbReference type="ARBA" id="ARBA00006247"/>
    </source>
</evidence>
<protein>
    <submittedName>
        <fullName evidence="10">Peptidase M20</fullName>
    </submittedName>
</protein>
<evidence type="ECO:0000256" key="7">
    <source>
        <dbReference type="ARBA" id="ARBA00022997"/>
    </source>
</evidence>
<dbReference type="Gene3D" id="3.40.630.10">
    <property type="entry name" value="Zn peptidases"/>
    <property type="match status" value="1"/>
</dbReference>
<keyword evidence="3" id="KW-0645">Protease</keyword>
<dbReference type="PANTHER" id="PTHR43808:SF31">
    <property type="entry name" value="N-ACETYL-L-CITRULLINE DEACETYLASE"/>
    <property type="match status" value="1"/>
</dbReference>
<keyword evidence="4" id="KW-0479">Metal-binding</keyword>
<evidence type="ECO:0000256" key="5">
    <source>
        <dbReference type="ARBA" id="ARBA00022801"/>
    </source>
</evidence>
<reference evidence="9 11" key="1">
    <citation type="journal article" date="2018" name="Elife">
        <title>Discovery and characterization of a prevalent human gut bacterial enzyme sufficient for the inactivation of a family of plant toxins.</title>
        <authorList>
            <person name="Koppel N."/>
            <person name="Bisanz J.E."/>
            <person name="Pandelia M.E."/>
            <person name="Turnbaugh P.J."/>
            <person name="Balskus E.P."/>
        </authorList>
    </citation>
    <scope>NUCLEOTIDE SEQUENCE [LARGE SCALE GENOMIC DNA]</scope>
    <source>
        <strain evidence="9 11">DSM 16107</strain>
    </source>
</reference>
<dbReference type="EMBL" id="PPTT01000022">
    <property type="protein sequence ID" value="RDB67723.1"/>
    <property type="molecule type" value="Genomic_DNA"/>
</dbReference>
<organism evidence="10 12">
    <name type="scientific">Eggerthella sinensis</name>
    <dbReference type="NCBI Taxonomy" id="242230"/>
    <lineage>
        <taxon>Bacteria</taxon>
        <taxon>Bacillati</taxon>
        <taxon>Actinomycetota</taxon>
        <taxon>Coriobacteriia</taxon>
        <taxon>Eggerthellales</taxon>
        <taxon>Eggerthellaceae</taxon>
        <taxon>Eggerthella</taxon>
    </lineage>
</organism>
<keyword evidence="6" id="KW-0862">Zinc</keyword>
<keyword evidence="11" id="KW-1185">Reference proteome</keyword>
<dbReference type="InterPro" id="IPR002933">
    <property type="entry name" value="Peptidase_M20"/>
</dbReference>
<keyword evidence="8" id="KW-0482">Metalloprotease</keyword>
<evidence type="ECO:0000256" key="6">
    <source>
        <dbReference type="ARBA" id="ARBA00022833"/>
    </source>
</evidence>